<dbReference type="STRING" id="237018.SAMN04489723_11642"/>
<proteinExistence type="predicted"/>
<dbReference type="EMBL" id="FOKK01000016">
    <property type="protein sequence ID" value="SFB52462.1"/>
    <property type="molecule type" value="Genomic_DNA"/>
</dbReference>
<feature type="transmembrane region" description="Helical" evidence="1">
    <location>
        <begin position="135"/>
        <end position="155"/>
    </location>
</feature>
<feature type="transmembrane region" description="Helical" evidence="1">
    <location>
        <begin position="70"/>
        <end position="90"/>
    </location>
</feature>
<dbReference type="Proteomes" id="UP000198790">
    <property type="component" value="Unassembled WGS sequence"/>
</dbReference>
<gene>
    <name evidence="2" type="ORF">SAMN04489723_11642</name>
</gene>
<feature type="transmembrane region" description="Helical" evidence="1">
    <location>
        <begin position="161"/>
        <end position="180"/>
    </location>
</feature>
<sequence>MTVYKKLNKVAEITLLFWLMKIVATTLGETLGDFLSMTLNLGYLTGLVITAGFFLVVLMIQLSSQKYIPVYYWLVIIATTTLGTEVSDFMDRSLHLGYTVGSIILFAGLILVLFIWFKKYGSLAVFPIQDRGKELFYWIAILFSNSLGTAFGDFLTDSLGLSYLHGAFVTAAIILIVFLLHQFTRANQILLFWIAFIFTRPFGATFGDFLTKPLAKGGLDLGTLNASIVSLAIISMLIYISHRGSVKMQQSENETE</sequence>
<feature type="transmembrane region" description="Helical" evidence="1">
    <location>
        <begin position="189"/>
        <end position="210"/>
    </location>
</feature>
<dbReference type="InterPro" id="IPR007136">
    <property type="entry name" value="DUF347"/>
</dbReference>
<reference evidence="2 3" key="1">
    <citation type="submission" date="2016-10" db="EMBL/GenBank/DDBJ databases">
        <authorList>
            <person name="de Groot N.N."/>
        </authorList>
    </citation>
    <scope>NUCLEOTIDE SEQUENCE [LARGE SCALE GENOMIC DNA]</scope>
    <source>
        <strain evidence="2 3">DSM 23399</strain>
    </source>
</reference>
<keyword evidence="1" id="KW-0812">Transmembrane</keyword>
<dbReference type="RefSeq" id="WP_092899800.1">
    <property type="nucleotide sequence ID" value="NZ_FOKK01000016.1"/>
</dbReference>
<keyword evidence="1" id="KW-1133">Transmembrane helix</keyword>
<evidence type="ECO:0000256" key="1">
    <source>
        <dbReference type="SAM" id="Phobius"/>
    </source>
</evidence>
<protein>
    <submittedName>
        <fullName evidence="2">Uncharacterized membrane-anchored protein</fullName>
    </submittedName>
</protein>
<evidence type="ECO:0000313" key="3">
    <source>
        <dbReference type="Proteomes" id="UP000198790"/>
    </source>
</evidence>
<organism evidence="2 3">
    <name type="scientific">Algoriphagus aquimarinus</name>
    <dbReference type="NCBI Taxonomy" id="237018"/>
    <lineage>
        <taxon>Bacteria</taxon>
        <taxon>Pseudomonadati</taxon>
        <taxon>Bacteroidota</taxon>
        <taxon>Cytophagia</taxon>
        <taxon>Cytophagales</taxon>
        <taxon>Cyclobacteriaceae</taxon>
        <taxon>Algoriphagus</taxon>
    </lineage>
</organism>
<feature type="transmembrane region" description="Helical" evidence="1">
    <location>
        <begin position="38"/>
        <end position="58"/>
    </location>
</feature>
<dbReference type="AlphaFoldDB" id="A0A1I1BRJ9"/>
<dbReference type="Pfam" id="PF03988">
    <property type="entry name" value="DUF347"/>
    <property type="match status" value="4"/>
</dbReference>
<keyword evidence="3" id="KW-1185">Reference proteome</keyword>
<keyword evidence="1" id="KW-0472">Membrane</keyword>
<feature type="transmembrane region" description="Helical" evidence="1">
    <location>
        <begin position="222"/>
        <end position="240"/>
    </location>
</feature>
<name>A0A1I1BRJ9_9BACT</name>
<accession>A0A1I1BRJ9</accession>
<dbReference type="OrthoDB" id="9794709at2"/>
<feature type="transmembrane region" description="Helical" evidence="1">
    <location>
        <begin position="96"/>
        <end position="115"/>
    </location>
</feature>
<evidence type="ECO:0000313" key="2">
    <source>
        <dbReference type="EMBL" id="SFB52462.1"/>
    </source>
</evidence>